<keyword evidence="1" id="KW-0167">Capsid protein</keyword>
<accession>A0ABS4RHT1</accession>
<gene>
    <name evidence="1" type="ORF">J2Z40_002843</name>
</gene>
<evidence type="ECO:0000313" key="2">
    <source>
        <dbReference type="Proteomes" id="UP001519293"/>
    </source>
</evidence>
<dbReference type="InterPro" id="IPR020108">
    <property type="entry name" value="Spore_coat_CotD"/>
</dbReference>
<sequence>MGCNCKKCREKRQRDEVVVSPTETVVKTRTRTRVVKHIHPTEIINVNRTVVRNEHYFPVTERQVNETVEENFNCGSNVNNNQNCRPFWSI</sequence>
<dbReference type="RefSeq" id="WP_066397952.1">
    <property type="nucleotide sequence ID" value="NZ_JAGIKZ010000017.1"/>
</dbReference>
<dbReference type="Pfam" id="PF11122">
    <property type="entry name" value="Spore-coat_CotD"/>
    <property type="match status" value="1"/>
</dbReference>
<organism evidence="1 2">
    <name type="scientific">Cytobacillus eiseniae</name>
    <dbReference type="NCBI Taxonomy" id="762947"/>
    <lineage>
        <taxon>Bacteria</taxon>
        <taxon>Bacillati</taxon>
        <taxon>Bacillota</taxon>
        <taxon>Bacilli</taxon>
        <taxon>Bacillales</taxon>
        <taxon>Bacillaceae</taxon>
        <taxon>Cytobacillus</taxon>
    </lineage>
</organism>
<keyword evidence="1" id="KW-0946">Virion</keyword>
<proteinExistence type="predicted"/>
<name>A0ABS4RHT1_9BACI</name>
<keyword evidence="2" id="KW-1185">Reference proteome</keyword>
<dbReference type="EMBL" id="JAGIKZ010000017">
    <property type="protein sequence ID" value="MBP2242269.1"/>
    <property type="molecule type" value="Genomic_DNA"/>
</dbReference>
<dbReference type="Proteomes" id="UP001519293">
    <property type="component" value="Unassembled WGS sequence"/>
</dbReference>
<evidence type="ECO:0000313" key="1">
    <source>
        <dbReference type="EMBL" id="MBP2242269.1"/>
    </source>
</evidence>
<comment type="caution">
    <text evidence="1">The sequence shown here is derived from an EMBL/GenBank/DDBJ whole genome shotgun (WGS) entry which is preliminary data.</text>
</comment>
<reference evidence="1 2" key="1">
    <citation type="submission" date="2021-03" db="EMBL/GenBank/DDBJ databases">
        <title>Genomic Encyclopedia of Type Strains, Phase IV (KMG-IV): sequencing the most valuable type-strain genomes for metagenomic binning, comparative biology and taxonomic classification.</title>
        <authorList>
            <person name="Goeker M."/>
        </authorList>
    </citation>
    <scope>NUCLEOTIDE SEQUENCE [LARGE SCALE GENOMIC DNA]</scope>
    <source>
        <strain evidence="1 2">DSM 26675</strain>
    </source>
</reference>
<protein>
    <submittedName>
        <fullName evidence="1">Spore coat protein D</fullName>
    </submittedName>
</protein>